<feature type="transmembrane region" description="Helical" evidence="19">
    <location>
        <begin position="12"/>
        <end position="32"/>
    </location>
</feature>
<dbReference type="HAMAP" id="MF_00719">
    <property type="entry name" value="CobS"/>
    <property type="match status" value="1"/>
</dbReference>
<comment type="catalytic activity">
    <reaction evidence="17 19">
        <text>alpha-ribazole + adenosylcob(III)inamide-GDP = adenosylcob(III)alamin + GMP + H(+)</text>
        <dbReference type="Rhea" id="RHEA:16049"/>
        <dbReference type="ChEBI" id="CHEBI:10329"/>
        <dbReference type="ChEBI" id="CHEBI:15378"/>
        <dbReference type="ChEBI" id="CHEBI:18408"/>
        <dbReference type="ChEBI" id="CHEBI:58115"/>
        <dbReference type="ChEBI" id="CHEBI:60487"/>
        <dbReference type="EC" id="2.7.8.26"/>
    </reaction>
</comment>
<comment type="similarity">
    <text evidence="4 19">Belongs to the CobS family.</text>
</comment>
<evidence type="ECO:0000256" key="3">
    <source>
        <dbReference type="ARBA" id="ARBA00004663"/>
    </source>
</evidence>
<dbReference type="Proteomes" id="UP001597497">
    <property type="component" value="Unassembled WGS sequence"/>
</dbReference>
<evidence type="ECO:0000256" key="6">
    <source>
        <dbReference type="ARBA" id="ARBA00015850"/>
    </source>
</evidence>
<keyword evidence="13 19" id="KW-0472">Membrane</keyword>
<evidence type="ECO:0000313" key="20">
    <source>
        <dbReference type="EMBL" id="MFD2670295.1"/>
    </source>
</evidence>
<keyword evidence="8 19" id="KW-0169">Cobalamin biosynthesis</keyword>
<dbReference type="InterPro" id="IPR003805">
    <property type="entry name" value="CobS"/>
</dbReference>
<evidence type="ECO:0000256" key="8">
    <source>
        <dbReference type="ARBA" id="ARBA00022573"/>
    </source>
</evidence>
<gene>
    <name evidence="19 20" type="primary">cobS</name>
    <name evidence="20" type="ORF">ACFSUC_01580</name>
</gene>
<evidence type="ECO:0000256" key="4">
    <source>
        <dbReference type="ARBA" id="ARBA00010561"/>
    </source>
</evidence>
<feature type="transmembrane region" description="Helical" evidence="19">
    <location>
        <begin position="148"/>
        <end position="170"/>
    </location>
</feature>
<dbReference type="PANTHER" id="PTHR34148">
    <property type="entry name" value="ADENOSYLCOBINAMIDE-GDP RIBAZOLETRANSFERASE"/>
    <property type="match status" value="1"/>
</dbReference>
<proteinExistence type="inferred from homology"/>
<evidence type="ECO:0000256" key="18">
    <source>
        <dbReference type="ARBA" id="ARBA00049504"/>
    </source>
</evidence>
<evidence type="ECO:0000256" key="13">
    <source>
        <dbReference type="ARBA" id="ARBA00023136"/>
    </source>
</evidence>
<feature type="transmembrane region" description="Helical" evidence="19">
    <location>
        <begin position="249"/>
        <end position="267"/>
    </location>
</feature>
<dbReference type="Pfam" id="PF02654">
    <property type="entry name" value="CobS"/>
    <property type="match status" value="1"/>
</dbReference>
<accession>A0ABW5R6D3</accession>
<evidence type="ECO:0000256" key="19">
    <source>
        <dbReference type="HAMAP-Rule" id="MF_00719"/>
    </source>
</evidence>
<keyword evidence="12 19" id="KW-1133">Transmembrane helix</keyword>
<protein>
    <recommendedName>
        <fullName evidence="6 19">Adenosylcobinamide-GDP ribazoletransferase</fullName>
        <ecNumber evidence="5 19">2.7.8.26</ecNumber>
    </recommendedName>
    <alternativeName>
        <fullName evidence="16 19">Cobalamin synthase</fullName>
    </alternativeName>
    <alternativeName>
        <fullName evidence="15 19">Cobalamin-5'-phosphate synthase</fullName>
    </alternativeName>
</protein>
<evidence type="ECO:0000313" key="21">
    <source>
        <dbReference type="Proteomes" id="UP001597497"/>
    </source>
</evidence>
<comment type="subcellular location">
    <subcellularLocation>
        <location evidence="2 19">Cell membrane</location>
        <topology evidence="2 19">Multi-pass membrane protein</topology>
    </subcellularLocation>
</comment>
<dbReference type="EC" id="2.7.8.26" evidence="5 19"/>
<feature type="transmembrane region" description="Helical" evidence="19">
    <location>
        <begin position="70"/>
        <end position="90"/>
    </location>
</feature>
<reference evidence="21" key="1">
    <citation type="journal article" date="2019" name="Int. J. Syst. Evol. Microbiol.">
        <title>The Global Catalogue of Microorganisms (GCM) 10K type strain sequencing project: providing services to taxonomists for standard genome sequencing and annotation.</title>
        <authorList>
            <consortium name="The Broad Institute Genomics Platform"/>
            <consortium name="The Broad Institute Genome Sequencing Center for Infectious Disease"/>
            <person name="Wu L."/>
            <person name="Ma J."/>
        </authorList>
    </citation>
    <scope>NUCLEOTIDE SEQUENCE [LARGE SCALE GENOMIC DNA]</scope>
    <source>
        <strain evidence="21">KCTC 33676</strain>
    </source>
</reference>
<comment type="catalytic activity">
    <reaction evidence="18 19">
        <text>alpha-ribazole 5'-phosphate + adenosylcob(III)inamide-GDP = adenosylcob(III)alamin 5'-phosphate + GMP + H(+)</text>
        <dbReference type="Rhea" id="RHEA:23560"/>
        <dbReference type="ChEBI" id="CHEBI:15378"/>
        <dbReference type="ChEBI" id="CHEBI:57918"/>
        <dbReference type="ChEBI" id="CHEBI:58115"/>
        <dbReference type="ChEBI" id="CHEBI:60487"/>
        <dbReference type="ChEBI" id="CHEBI:60493"/>
        <dbReference type="EC" id="2.7.8.26"/>
    </reaction>
</comment>
<dbReference type="RefSeq" id="WP_379927632.1">
    <property type="nucleotide sequence ID" value="NZ_JBHUMM010000001.1"/>
</dbReference>
<keyword evidence="9 19" id="KW-0808">Transferase</keyword>
<comment type="cofactor">
    <cofactor evidence="1 19">
        <name>Mg(2+)</name>
        <dbReference type="ChEBI" id="CHEBI:18420"/>
    </cofactor>
</comment>
<dbReference type="NCBIfam" id="TIGR00317">
    <property type="entry name" value="cobS"/>
    <property type="match status" value="1"/>
</dbReference>
<keyword evidence="11 19" id="KW-0460">Magnesium</keyword>
<comment type="pathway">
    <text evidence="3 19">Cofactor biosynthesis; adenosylcobalamin biosynthesis; adenosylcobalamin from cob(II)yrinate a,c-diamide: step 7/7.</text>
</comment>
<dbReference type="EMBL" id="JBHUMM010000001">
    <property type="protein sequence ID" value="MFD2670295.1"/>
    <property type="molecule type" value="Genomic_DNA"/>
</dbReference>
<keyword evidence="21" id="KW-1185">Reference proteome</keyword>
<evidence type="ECO:0000256" key="10">
    <source>
        <dbReference type="ARBA" id="ARBA00022692"/>
    </source>
</evidence>
<evidence type="ECO:0000256" key="9">
    <source>
        <dbReference type="ARBA" id="ARBA00022679"/>
    </source>
</evidence>
<evidence type="ECO:0000256" key="15">
    <source>
        <dbReference type="ARBA" id="ARBA00032605"/>
    </source>
</evidence>
<evidence type="ECO:0000256" key="7">
    <source>
        <dbReference type="ARBA" id="ARBA00022475"/>
    </source>
</evidence>
<evidence type="ECO:0000256" key="2">
    <source>
        <dbReference type="ARBA" id="ARBA00004651"/>
    </source>
</evidence>
<feature type="transmembrane region" description="Helical" evidence="19">
    <location>
        <begin position="44"/>
        <end position="64"/>
    </location>
</feature>
<sequence>MYVVFVRWLVSWLQAGVAAIQFLTVLPIPMAIPYTSHVLRRSVVWYPAAGAVIGMVTAVTAVLLDGLLPSSVGAVLVLIVWVVMTGGLHLDGLMDSADGLLSHRSRERKLTIMKDSRVGAMGVIVCVFYVLLKGTLMTTLLEGEQGQIIMGLLLIPVWSRAFLPVAMSVWPYAGQQGSLGASYASMHIKYAFTAICIALLLTVFVRWGTGAEPSITFAALPLLAFAAGVLLSIWVTYELGGLTGDIYGALNELIELILLLAWTGYVFHNM</sequence>
<dbReference type="PANTHER" id="PTHR34148:SF1">
    <property type="entry name" value="ADENOSYLCOBINAMIDE-GDP RIBAZOLETRANSFERASE"/>
    <property type="match status" value="1"/>
</dbReference>
<comment type="function">
    <text evidence="14 19">Joins adenosylcobinamide-GDP and alpha-ribazole to generate adenosylcobalamin (Ado-cobalamin). Also synthesizes adenosylcobalamin 5'-phosphate from adenosylcobinamide-GDP and alpha-ribazole 5'-phosphate.</text>
</comment>
<evidence type="ECO:0000256" key="16">
    <source>
        <dbReference type="ARBA" id="ARBA00032853"/>
    </source>
</evidence>
<evidence type="ECO:0000256" key="1">
    <source>
        <dbReference type="ARBA" id="ARBA00001946"/>
    </source>
</evidence>
<evidence type="ECO:0000256" key="12">
    <source>
        <dbReference type="ARBA" id="ARBA00022989"/>
    </source>
</evidence>
<comment type="caution">
    <text evidence="20">The sequence shown here is derived from an EMBL/GenBank/DDBJ whole genome shotgun (WGS) entry which is preliminary data.</text>
</comment>
<evidence type="ECO:0000256" key="17">
    <source>
        <dbReference type="ARBA" id="ARBA00048623"/>
    </source>
</evidence>
<evidence type="ECO:0000256" key="5">
    <source>
        <dbReference type="ARBA" id="ARBA00013200"/>
    </source>
</evidence>
<keyword evidence="10 19" id="KW-0812">Transmembrane</keyword>
<feature type="transmembrane region" description="Helical" evidence="19">
    <location>
        <begin position="215"/>
        <end position="237"/>
    </location>
</feature>
<evidence type="ECO:0000256" key="11">
    <source>
        <dbReference type="ARBA" id="ARBA00022842"/>
    </source>
</evidence>
<dbReference type="GO" id="GO:0051073">
    <property type="term" value="F:adenosylcobinamide-GDP ribazoletransferase activity"/>
    <property type="evidence" value="ECO:0007669"/>
    <property type="project" value="UniProtKB-EC"/>
</dbReference>
<feature type="transmembrane region" description="Helical" evidence="19">
    <location>
        <begin position="190"/>
        <end position="209"/>
    </location>
</feature>
<feature type="transmembrane region" description="Helical" evidence="19">
    <location>
        <begin position="118"/>
        <end position="136"/>
    </location>
</feature>
<organism evidence="20 21">
    <name type="scientific">Marinicrinis sediminis</name>
    <dbReference type="NCBI Taxonomy" id="1652465"/>
    <lineage>
        <taxon>Bacteria</taxon>
        <taxon>Bacillati</taxon>
        <taxon>Bacillota</taxon>
        <taxon>Bacilli</taxon>
        <taxon>Bacillales</taxon>
        <taxon>Paenibacillaceae</taxon>
    </lineage>
</organism>
<evidence type="ECO:0000256" key="14">
    <source>
        <dbReference type="ARBA" id="ARBA00025228"/>
    </source>
</evidence>
<keyword evidence="7 19" id="KW-1003">Cell membrane</keyword>
<name>A0ABW5R6D3_9BACL</name>